<dbReference type="Gene3D" id="3.40.50.2000">
    <property type="entry name" value="Glycogen Phosphorylase B"/>
    <property type="match status" value="2"/>
</dbReference>
<reference evidence="4 5" key="1">
    <citation type="submission" date="2017-02" db="EMBL/GenBank/DDBJ databases">
        <authorList>
            <person name="Peterson S.W."/>
        </authorList>
    </citation>
    <scope>NUCLEOTIDE SEQUENCE [LARGE SCALE GENOMIC DNA]</scope>
    <source>
        <strain evidence="4 5">DSM 22335</strain>
    </source>
</reference>
<dbReference type="EMBL" id="FUWH01000001">
    <property type="protein sequence ID" value="SJZ32419.1"/>
    <property type="molecule type" value="Genomic_DNA"/>
</dbReference>
<dbReference type="PANTHER" id="PTHR46401">
    <property type="entry name" value="GLYCOSYLTRANSFERASE WBBK-RELATED"/>
    <property type="match status" value="1"/>
</dbReference>
<dbReference type="CDD" id="cd03809">
    <property type="entry name" value="GT4_MtfB-like"/>
    <property type="match status" value="1"/>
</dbReference>
<dbReference type="InterPro" id="IPR028098">
    <property type="entry name" value="Glyco_trans_4-like_N"/>
</dbReference>
<dbReference type="STRING" id="413434.SAMN04488132_10179"/>
<accession>A0A1T4JQM0</accession>
<keyword evidence="5" id="KW-1185">Reference proteome</keyword>
<dbReference type="Pfam" id="PF13439">
    <property type="entry name" value="Glyco_transf_4"/>
    <property type="match status" value="1"/>
</dbReference>
<evidence type="ECO:0000259" key="2">
    <source>
        <dbReference type="Pfam" id="PF00534"/>
    </source>
</evidence>
<evidence type="ECO:0000256" key="1">
    <source>
        <dbReference type="ARBA" id="ARBA00022679"/>
    </source>
</evidence>
<name>A0A1T4JQM0_9BACT</name>
<dbReference type="Pfam" id="PF00534">
    <property type="entry name" value="Glycos_transf_1"/>
    <property type="match status" value="1"/>
</dbReference>
<dbReference type="InterPro" id="IPR001296">
    <property type="entry name" value="Glyco_trans_1"/>
</dbReference>
<keyword evidence="1 4" id="KW-0808">Transferase</keyword>
<dbReference type="RefSeq" id="WP_217698756.1">
    <property type="nucleotide sequence ID" value="NZ_FUWH01000001.1"/>
</dbReference>
<evidence type="ECO:0000259" key="3">
    <source>
        <dbReference type="Pfam" id="PF13439"/>
    </source>
</evidence>
<dbReference type="AlphaFoldDB" id="A0A1T4JQM0"/>
<dbReference type="PANTHER" id="PTHR46401:SF2">
    <property type="entry name" value="GLYCOSYLTRANSFERASE WBBK-RELATED"/>
    <property type="match status" value="1"/>
</dbReference>
<dbReference type="GO" id="GO:0016757">
    <property type="term" value="F:glycosyltransferase activity"/>
    <property type="evidence" value="ECO:0007669"/>
    <property type="project" value="InterPro"/>
</dbReference>
<sequence length="354" mass="40829">MQQILVDCERMKYPNTGLYHYCYQLGKALQQKAGTARHFTFYVPSVQQGIFGQGAGYLLQQNLHKFLLPATRNYDLWHATHQSTDYFPAKRKIPVVLTVHDLNFLHDQRKNETKKKKYLRQLQEKIDRADHITTISGFVLQELKQHVHLENKKTSIIYNGCNIETIKIEKAPLLQPRRPFLFTIGTIQEKKNFHVLPALLADNDFELVIGGIVHDPSYKERIIAEAKKHGVNNRVHFTGAISEADKQWYYMQCTAFVFPSIAEGFGLPVVEAMYFGKPVLLSTLTSLPEIGSDAAFYFNDFDPGPMRAELFRCLQHFTDHPEFAEHVKARAGFFSWQQAAEDYLSVYDEVLARR</sequence>
<organism evidence="4 5">
    <name type="scientific">Sediminibacterium ginsengisoli</name>
    <dbReference type="NCBI Taxonomy" id="413434"/>
    <lineage>
        <taxon>Bacteria</taxon>
        <taxon>Pseudomonadati</taxon>
        <taxon>Bacteroidota</taxon>
        <taxon>Chitinophagia</taxon>
        <taxon>Chitinophagales</taxon>
        <taxon>Chitinophagaceae</taxon>
        <taxon>Sediminibacterium</taxon>
    </lineage>
</organism>
<feature type="domain" description="Glycosyltransferase subfamily 4-like N-terminal" evidence="3">
    <location>
        <begin position="57"/>
        <end position="164"/>
    </location>
</feature>
<feature type="domain" description="Glycosyl transferase family 1" evidence="2">
    <location>
        <begin position="168"/>
        <end position="291"/>
    </location>
</feature>
<proteinExistence type="predicted"/>
<protein>
    <submittedName>
        <fullName evidence="4">Glycosyltransferase involved in cell wall bisynthesis</fullName>
    </submittedName>
</protein>
<gene>
    <name evidence="4" type="ORF">SAMN04488132_10179</name>
</gene>
<dbReference type="SUPFAM" id="SSF53756">
    <property type="entry name" value="UDP-Glycosyltransferase/glycogen phosphorylase"/>
    <property type="match status" value="1"/>
</dbReference>
<dbReference type="Proteomes" id="UP000190888">
    <property type="component" value="Unassembled WGS sequence"/>
</dbReference>
<dbReference type="GO" id="GO:0009103">
    <property type="term" value="P:lipopolysaccharide biosynthetic process"/>
    <property type="evidence" value="ECO:0007669"/>
    <property type="project" value="TreeGrafter"/>
</dbReference>
<evidence type="ECO:0000313" key="5">
    <source>
        <dbReference type="Proteomes" id="UP000190888"/>
    </source>
</evidence>
<evidence type="ECO:0000313" key="4">
    <source>
        <dbReference type="EMBL" id="SJZ32419.1"/>
    </source>
</evidence>